<evidence type="ECO:0000313" key="1">
    <source>
        <dbReference type="EMBL" id="KHN72081.1"/>
    </source>
</evidence>
<proteinExistence type="predicted"/>
<dbReference type="AlphaFoldDB" id="A0A0B2UM29"/>
<sequence length="130" mass="14403">MLTTCELVDVETLRFLDIPQSIVLDILQVEFDRPDGLVLSDGGLKKKKTSLMTNLSAVTKQSERNEFPSGIESSELGESRRSVTFNCEMCGDSAHTALSSLLEYLSAAHGQVFPTSQLLSYRSRRSDEVE</sequence>
<organism evidence="1 2">
    <name type="scientific">Toxocara canis</name>
    <name type="common">Canine roundworm</name>
    <dbReference type="NCBI Taxonomy" id="6265"/>
    <lineage>
        <taxon>Eukaryota</taxon>
        <taxon>Metazoa</taxon>
        <taxon>Ecdysozoa</taxon>
        <taxon>Nematoda</taxon>
        <taxon>Chromadorea</taxon>
        <taxon>Rhabditida</taxon>
        <taxon>Spirurina</taxon>
        <taxon>Ascaridomorpha</taxon>
        <taxon>Ascaridoidea</taxon>
        <taxon>Toxocaridae</taxon>
        <taxon>Toxocara</taxon>
    </lineage>
</organism>
<accession>A0A0B2UM29</accession>
<keyword evidence="2" id="KW-1185">Reference proteome</keyword>
<feature type="non-terminal residue" evidence="1">
    <location>
        <position position="130"/>
    </location>
</feature>
<evidence type="ECO:0000313" key="2">
    <source>
        <dbReference type="Proteomes" id="UP000031036"/>
    </source>
</evidence>
<dbReference type="Proteomes" id="UP000031036">
    <property type="component" value="Unassembled WGS sequence"/>
</dbReference>
<comment type="caution">
    <text evidence="1">The sequence shown here is derived from an EMBL/GenBank/DDBJ whole genome shotgun (WGS) entry which is preliminary data.</text>
</comment>
<gene>
    <name evidence="1" type="ORF">Tcan_01702</name>
</gene>
<reference evidence="1 2" key="1">
    <citation type="submission" date="2014-11" db="EMBL/GenBank/DDBJ databases">
        <title>Genetic blueprint of the zoonotic pathogen Toxocara canis.</title>
        <authorList>
            <person name="Zhu X.-Q."/>
            <person name="Korhonen P.K."/>
            <person name="Cai H."/>
            <person name="Young N.D."/>
            <person name="Nejsum P."/>
            <person name="von Samson-Himmelstjerna G."/>
            <person name="Boag P.R."/>
            <person name="Tan P."/>
            <person name="Li Q."/>
            <person name="Min J."/>
            <person name="Yang Y."/>
            <person name="Wang X."/>
            <person name="Fang X."/>
            <person name="Hall R.S."/>
            <person name="Hofmann A."/>
            <person name="Sternberg P.W."/>
            <person name="Jex A.R."/>
            <person name="Gasser R.B."/>
        </authorList>
    </citation>
    <scope>NUCLEOTIDE SEQUENCE [LARGE SCALE GENOMIC DNA]</scope>
    <source>
        <strain evidence="1">PN_DK_2014</strain>
    </source>
</reference>
<protein>
    <submittedName>
        <fullName evidence="1">Uncharacterized protein</fullName>
    </submittedName>
</protein>
<dbReference type="EMBL" id="JPKZ01003647">
    <property type="protein sequence ID" value="KHN72081.1"/>
    <property type="molecule type" value="Genomic_DNA"/>
</dbReference>
<name>A0A0B2UM29_TOXCA</name>